<evidence type="ECO:0000313" key="3">
    <source>
        <dbReference type="Proteomes" id="UP000289775"/>
    </source>
</evidence>
<keyword evidence="3" id="KW-1185">Reference proteome</keyword>
<evidence type="ECO:0000256" key="1">
    <source>
        <dbReference type="SAM" id="Coils"/>
    </source>
</evidence>
<dbReference type="Gene3D" id="1.20.120.330">
    <property type="entry name" value="Nucleotidyltransferases domain 2"/>
    <property type="match status" value="1"/>
</dbReference>
<feature type="coiled-coil region" evidence="1">
    <location>
        <begin position="236"/>
        <end position="263"/>
    </location>
</feature>
<dbReference type="EMBL" id="JUIW01000008">
    <property type="protein sequence ID" value="RYJ42057.1"/>
    <property type="molecule type" value="Genomic_DNA"/>
</dbReference>
<comment type="caution">
    <text evidence="2">The sequence shown here is derived from an EMBL/GenBank/DDBJ whole genome shotgun (WGS) entry which is preliminary data.</text>
</comment>
<evidence type="ECO:0000313" key="2">
    <source>
        <dbReference type="EMBL" id="RYJ42057.1"/>
    </source>
</evidence>
<dbReference type="RefSeq" id="WP_129751561.1">
    <property type="nucleotide sequence ID" value="NZ_JUIW01000008.1"/>
</dbReference>
<protein>
    <submittedName>
        <fullName evidence="2">Uncharacterized protein</fullName>
    </submittedName>
</protein>
<sequence>MDYPIRIQDSHPLREQLETLLNGLLHFIDAGSVYVSDTPRQPTVVTMILKKNCGQSGIMLERLSEKLDKEAPKIIFRFIDETIVTRGFKEGSPFLVAHCTLKELVHYEPGNKLFFPQQLDIDALLRQANSRSSDDLNRIGEHYAKYLGHIDKGNTAEAAIDLYSAIWSIYASFATFFTGYLEEYYSYPEFNEVYEITNRYASELREILDKDSEAGRNIIAPLYTAYTCKLQKHPIAAIEKADLEAAEAKCQHLLAELENYYYRFFADAKSKLAVFNQSLYGGASILTERLTSNYFVERALGEISQVIQGFVKVRAVYCFGYFLIEDDTKKRKPFGRKLPDYHFYLLVLNSQHRHNLVPELQALIKKQFAGRYTVTILQHRAQYLRKQTTNQKHFINAVATNGLEVYNSSYSPFYCISVGAGRDIEFRKNYWNDRMRIAEGFLTLVQDEYPNELPLLINALLQEAVQQMAVGLLDLFMGYHPNIYSTNYLLRLLDCIPGLPKLFSNSEEDRRLRQLLSANIDMLKHKNPGQETIEDSNRLYKKYREFYDAILVEGSRELERLEQTEPKNNSDTERYNNI</sequence>
<keyword evidence="1" id="KW-0175">Coiled coil</keyword>
<dbReference type="AlphaFoldDB" id="A0A444W826"/>
<gene>
    <name evidence="2" type="ORF">NU09_2461</name>
</gene>
<reference evidence="2 3" key="1">
    <citation type="submission" date="2014-12" db="EMBL/GenBank/DDBJ databases">
        <title>Genome sequence of Flavobacterium beibuense RSKm HC5.</title>
        <authorList>
            <person name="Kim J.F."/>
            <person name="Song J.Y."/>
            <person name="Kwak M.-J."/>
            <person name="Lee S.-W."/>
        </authorList>
    </citation>
    <scope>NUCLEOTIDE SEQUENCE [LARGE SCALE GENOMIC DNA]</scope>
    <source>
        <strain evidence="2 3">RSKm HC5</strain>
    </source>
</reference>
<dbReference type="Proteomes" id="UP000289775">
    <property type="component" value="Unassembled WGS sequence"/>
</dbReference>
<proteinExistence type="predicted"/>
<accession>A0A444W826</accession>
<name>A0A444W826_9FLAO</name>
<organism evidence="2 3">
    <name type="scientific">Flavobacterium beibuense</name>
    <dbReference type="NCBI Taxonomy" id="657326"/>
    <lineage>
        <taxon>Bacteria</taxon>
        <taxon>Pseudomonadati</taxon>
        <taxon>Bacteroidota</taxon>
        <taxon>Flavobacteriia</taxon>
        <taxon>Flavobacteriales</taxon>
        <taxon>Flavobacteriaceae</taxon>
        <taxon>Flavobacterium</taxon>
    </lineage>
</organism>
<dbReference type="OrthoDB" id="1321649at2"/>